<proteinExistence type="predicted"/>
<dbReference type="GO" id="GO:0030420">
    <property type="term" value="P:establishment of competence for transformation"/>
    <property type="evidence" value="ECO:0007669"/>
    <property type="project" value="InterPro"/>
</dbReference>
<protein>
    <recommendedName>
        <fullName evidence="3">Competence transcription factor</fullName>
    </recommendedName>
</protein>
<gene>
    <name evidence="1" type="ORF">D4N35_007385</name>
</gene>
<dbReference type="Proteomes" id="UP000273811">
    <property type="component" value="Unassembled WGS sequence"/>
</dbReference>
<evidence type="ECO:0000313" key="2">
    <source>
        <dbReference type="Proteomes" id="UP000273811"/>
    </source>
</evidence>
<evidence type="ECO:0000313" key="1">
    <source>
        <dbReference type="EMBL" id="RWR12184.1"/>
    </source>
</evidence>
<dbReference type="Pfam" id="PF06338">
    <property type="entry name" value="ComK"/>
    <property type="match status" value="1"/>
</dbReference>
<keyword evidence="2" id="KW-1185">Reference proteome</keyword>
<dbReference type="InterPro" id="IPR010461">
    <property type="entry name" value="ComK"/>
</dbReference>
<dbReference type="OrthoDB" id="2731896at2"/>
<accession>A0A443IVX5</accession>
<sequence length="194" mass="22733">MELREFYIIKRYTYALIPMLVENGYIFTKVIEGRSVFLVKLRPLQIIRDSMQYYGHDWEGAKKAAKSVLGSIHMPPVKISGSLGIYWFPSKSPYAHDCVWFALDHIQDRLAVAPKETKVFFPSGHHVTVPISLKQFNSRKHWALELKTTFEKRTIKESFQWPYIYQGNLPILNDPTTLYQFIDTSKEYNIDDTH</sequence>
<reference evidence="1" key="1">
    <citation type="submission" date="2018-12" db="EMBL/GenBank/DDBJ databases">
        <authorList>
            <person name="Sun L."/>
            <person name="Chen Z."/>
        </authorList>
    </citation>
    <scope>NUCLEOTIDE SEQUENCE [LARGE SCALE GENOMIC DNA]</scope>
    <source>
        <strain evidence="1">DSM 16012</strain>
    </source>
</reference>
<evidence type="ECO:0008006" key="3">
    <source>
        <dbReference type="Google" id="ProtNLM"/>
    </source>
</evidence>
<name>A0A443IVX5_9BACI</name>
<comment type="caution">
    <text evidence="1">The sequence shown here is derived from an EMBL/GenBank/DDBJ whole genome shotgun (WGS) entry which is preliminary data.</text>
</comment>
<dbReference type="AlphaFoldDB" id="A0A443IVX5"/>
<organism evidence="1 2">
    <name type="scientific">Siminovitchia fortis</name>
    <dbReference type="NCBI Taxonomy" id="254758"/>
    <lineage>
        <taxon>Bacteria</taxon>
        <taxon>Bacillati</taxon>
        <taxon>Bacillota</taxon>
        <taxon>Bacilli</taxon>
        <taxon>Bacillales</taxon>
        <taxon>Bacillaceae</taxon>
        <taxon>Siminovitchia</taxon>
    </lineage>
</organism>
<dbReference type="EMBL" id="QYTU02000012">
    <property type="protein sequence ID" value="RWR12184.1"/>
    <property type="molecule type" value="Genomic_DNA"/>
</dbReference>
<dbReference type="RefSeq" id="WP_120072007.1">
    <property type="nucleotide sequence ID" value="NZ_CP126113.1"/>
</dbReference>